<dbReference type="PANTHER" id="PTHR34606">
    <property type="entry name" value="BON DOMAIN-CONTAINING PROTEIN"/>
    <property type="match status" value="1"/>
</dbReference>
<dbReference type="Pfam" id="PF04972">
    <property type="entry name" value="BON"/>
    <property type="match status" value="1"/>
</dbReference>
<dbReference type="InterPro" id="IPR007055">
    <property type="entry name" value="BON_dom"/>
</dbReference>
<dbReference type="InterPro" id="IPR051686">
    <property type="entry name" value="Lipoprotein_DolP"/>
</dbReference>
<keyword evidence="4" id="KW-1185">Reference proteome</keyword>
<gene>
    <name evidence="3" type="ORF">I41_50060</name>
</gene>
<dbReference type="OrthoDB" id="282501at2"/>
<keyword evidence="1" id="KW-0732">Signal</keyword>
<dbReference type="AlphaFoldDB" id="A0A517U575"/>
<dbReference type="Gene3D" id="3.30.1340.30">
    <property type="match status" value="1"/>
</dbReference>
<organism evidence="3 4">
    <name type="scientific">Lacipirellula limnantheis</name>
    <dbReference type="NCBI Taxonomy" id="2528024"/>
    <lineage>
        <taxon>Bacteria</taxon>
        <taxon>Pseudomonadati</taxon>
        <taxon>Planctomycetota</taxon>
        <taxon>Planctomycetia</taxon>
        <taxon>Pirellulales</taxon>
        <taxon>Lacipirellulaceae</taxon>
        <taxon>Lacipirellula</taxon>
    </lineage>
</organism>
<proteinExistence type="predicted"/>
<dbReference type="KEGG" id="llh:I41_50060"/>
<name>A0A517U575_9BACT</name>
<evidence type="ECO:0000259" key="2">
    <source>
        <dbReference type="PROSITE" id="PS50914"/>
    </source>
</evidence>
<reference evidence="3 4" key="1">
    <citation type="submission" date="2019-02" db="EMBL/GenBank/DDBJ databases">
        <title>Deep-cultivation of Planctomycetes and their phenomic and genomic characterization uncovers novel biology.</title>
        <authorList>
            <person name="Wiegand S."/>
            <person name="Jogler M."/>
            <person name="Boedeker C."/>
            <person name="Pinto D."/>
            <person name="Vollmers J."/>
            <person name="Rivas-Marin E."/>
            <person name="Kohn T."/>
            <person name="Peeters S.H."/>
            <person name="Heuer A."/>
            <person name="Rast P."/>
            <person name="Oberbeckmann S."/>
            <person name="Bunk B."/>
            <person name="Jeske O."/>
            <person name="Meyerdierks A."/>
            <person name="Storesund J.E."/>
            <person name="Kallscheuer N."/>
            <person name="Luecker S."/>
            <person name="Lage O.M."/>
            <person name="Pohl T."/>
            <person name="Merkel B.J."/>
            <person name="Hornburger P."/>
            <person name="Mueller R.-W."/>
            <person name="Bruemmer F."/>
            <person name="Labrenz M."/>
            <person name="Spormann A.M."/>
            <person name="Op den Camp H."/>
            <person name="Overmann J."/>
            <person name="Amann R."/>
            <person name="Jetten M.S.M."/>
            <person name="Mascher T."/>
            <person name="Medema M.H."/>
            <person name="Devos D.P."/>
            <person name="Kaster A.-K."/>
            <person name="Ovreas L."/>
            <person name="Rohde M."/>
            <person name="Galperin M.Y."/>
            <person name="Jogler C."/>
        </authorList>
    </citation>
    <scope>NUCLEOTIDE SEQUENCE [LARGE SCALE GENOMIC DNA]</scope>
    <source>
        <strain evidence="3 4">I41</strain>
    </source>
</reference>
<dbReference type="EMBL" id="CP036339">
    <property type="protein sequence ID" value="QDT75763.1"/>
    <property type="molecule type" value="Genomic_DNA"/>
</dbReference>
<protein>
    <submittedName>
        <fullName evidence="3">Periplasmic protein</fullName>
    </submittedName>
</protein>
<feature type="chain" id="PRO_5022102859" evidence="1">
    <location>
        <begin position="24"/>
        <end position="263"/>
    </location>
</feature>
<evidence type="ECO:0000313" key="4">
    <source>
        <dbReference type="Proteomes" id="UP000317909"/>
    </source>
</evidence>
<dbReference type="RefSeq" id="WP_145435543.1">
    <property type="nucleotide sequence ID" value="NZ_CP036339.1"/>
</dbReference>
<accession>A0A517U575</accession>
<dbReference type="PROSITE" id="PS50914">
    <property type="entry name" value="BON"/>
    <property type="match status" value="1"/>
</dbReference>
<feature type="signal peptide" evidence="1">
    <location>
        <begin position="1"/>
        <end position="23"/>
    </location>
</feature>
<dbReference type="PANTHER" id="PTHR34606:SF15">
    <property type="entry name" value="BON DOMAIN-CONTAINING PROTEIN"/>
    <property type="match status" value="1"/>
</dbReference>
<evidence type="ECO:0000256" key="1">
    <source>
        <dbReference type="SAM" id="SignalP"/>
    </source>
</evidence>
<sequence precursor="true">MRKVILGLAIATLAWGPASRVSAESAGDRAIAQQIAQNMKESGHLKDYRVGVKYQNGVAWLMGTVTSAEQKEIAEQIARESEGVERVICKLDVKGGQPNEAVRPASSLQQPPQYQAQNNVPQMRRVAQPNAGNAGAPLPYARTMGPNVQTAGYCPPGAEMGMGPGGPGGMGMGGPMGAGPVPAAAGQAVNYENPQMPGYAWPSYAAHPNYAAVTYPKQYSASAWPYIGPFYPYPQVPLGWRKVTLEWDDGWWFLDFKDCKDCH</sequence>
<dbReference type="Proteomes" id="UP000317909">
    <property type="component" value="Chromosome"/>
</dbReference>
<evidence type="ECO:0000313" key="3">
    <source>
        <dbReference type="EMBL" id="QDT75763.1"/>
    </source>
</evidence>
<feature type="domain" description="BON" evidence="2">
    <location>
        <begin position="27"/>
        <end position="95"/>
    </location>
</feature>